<sequence length="855" mass="92344">MDDPTPPIVSNAPIPTTPSNADSNANANANATNSPPASQSSTLPTKPVGRPTKVQVKALKLGFHKIDELFHDLAKEANLQPQYLLQKYLKWFVLSRGDNSWNTYQSFASAPENLMEEMSRLEVTEHDNVYQLLLANPDLKPTTTQMRLAYQLFMKEHGQEEGRDILASWEALTEMDEIPGCQQKADRKCVFDAQTSRLTKMLNMLRNVYQMHFSVIGVGGQVHTDAGLNFFYDNYESEGFVQVGWLKTSDRVLAFFKTHVYKKTMEEYTDQELVSLAQDRGFLVTRKDGAPLNTSYNVPPASLKKSSTAAPSRKATAAPPKKATASNLTASSSLPPKKATSRAATNAGASIPAEQSAAETSNGKRDDRDLSTLKDVILDIAGRGNITFSGKPGSLPWNSFHKDCWNRGIQLNNYPASVTLPWKMPSGTARKKGIWGLSIEMQHDLLQACLWEKYPVRIIQVEALQIQTNTIPIVTVVDDAGNVTKKWFAQDINELKDKPNKPSTRRAIKAKCDIEPAQPSALEPPSVFTDNYTAKARPIRPSSEARSVRFKEDEDEDNDKDELEEEDEDPHGIESTGSSDYEYGAHPSTKWKRADKGKGKALSEDEDATPRPKQKPPPSKRVKETPNTSAQLDPIAGNPHRVSSNKSISMAEFNAAGFTPTPAVSSISQAEPLALPTADPSGSSSSSSRLVATGAAGRSHPHPTYRATPNPTTAPSPVPSTSTQYRSNPPHYPQAHYPPPTPTIPGQPSAPPAAASNTLALLARLGINAAELRSLLFNTGNQPQPPQHAAHPATYSGVAGGSWGVPQAPPSGPAKGMNAQGSSNGQGNGGMYYGGPGGGLYNPGGPSGHRPGPSA</sequence>
<proteinExistence type="predicted"/>
<organism evidence="2 3">
    <name type="scientific">Marasmius crinis-equi</name>
    <dbReference type="NCBI Taxonomy" id="585013"/>
    <lineage>
        <taxon>Eukaryota</taxon>
        <taxon>Fungi</taxon>
        <taxon>Dikarya</taxon>
        <taxon>Basidiomycota</taxon>
        <taxon>Agaricomycotina</taxon>
        <taxon>Agaricomycetes</taxon>
        <taxon>Agaricomycetidae</taxon>
        <taxon>Agaricales</taxon>
        <taxon>Marasmiineae</taxon>
        <taxon>Marasmiaceae</taxon>
        <taxon>Marasmius</taxon>
    </lineage>
</organism>
<gene>
    <name evidence="2" type="ORF">V5O48_018604</name>
</gene>
<feature type="region of interest" description="Disordered" evidence="1">
    <location>
        <begin position="513"/>
        <end position="648"/>
    </location>
</feature>
<evidence type="ECO:0000256" key="1">
    <source>
        <dbReference type="SAM" id="MobiDB-lite"/>
    </source>
</evidence>
<dbReference type="EMBL" id="JBAHYK010003479">
    <property type="protein sequence ID" value="KAL0563463.1"/>
    <property type="molecule type" value="Genomic_DNA"/>
</dbReference>
<accession>A0ABR3EKT0</accession>
<comment type="caution">
    <text evidence="2">The sequence shown here is derived from an EMBL/GenBank/DDBJ whole genome shotgun (WGS) entry which is preliminary data.</text>
</comment>
<protein>
    <submittedName>
        <fullName evidence="2">Uncharacterized protein</fullName>
    </submittedName>
</protein>
<feature type="compositionally biased region" description="Gly residues" evidence="1">
    <location>
        <begin position="824"/>
        <end position="847"/>
    </location>
</feature>
<feature type="region of interest" description="Disordered" evidence="1">
    <location>
        <begin position="294"/>
        <end position="367"/>
    </location>
</feature>
<feature type="compositionally biased region" description="Pro residues" evidence="1">
    <location>
        <begin position="730"/>
        <end position="751"/>
    </location>
</feature>
<name>A0ABR3EKT0_9AGAR</name>
<feature type="compositionally biased region" description="Acidic residues" evidence="1">
    <location>
        <begin position="553"/>
        <end position="569"/>
    </location>
</feature>
<keyword evidence="3" id="KW-1185">Reference proteome</keyword>
<dbReference type="Proteomes" id="UP001465976">
    <property type="component" value="Unassembled WGS sequence"/>
</dbReference>
<feature type="compositionally biased region" description="Basic and acidic residues" evidence="1">
    <location>
        <begin position="592"/>
        <end position="603"/>
    </location>
</feature>
<feature type="compositionally biased region" description="Low complexity" evidence="1">
    <location>
        <begin position="17"/>
        <end position="42"/>
    </location>
</feature>
<feature type="region of interest" description="Disordered" evidence="1">
    <location>
        <begin position="778"/>
        <end position="855"/>
    </location>
</feature>
<feature type="compositionally biased region" description="Low complexity" evidence="1">
    <location>
        <begin position="304"/>
        <end position="334"/>
    </location>
</feature>
<evidence type="ECO:0000313" key="3">
    <source>
        <dbReference type="Proteomes" id="UP001465976"/>
    </source>
</evidence>
<evidence type="ECO:0000313" key="2">
    <source>
        <dbReference type="EMBL" id="KAL0563463.1"/>
    </source>
</evidence>
<feature type="region of interest" description="Disordered" evidence="1">
    <location>
        <begin position="1"/>
        <end position="51"/>
    </location>
</feature>
<feature type="region of interest" description="Disordered" evidence="1">
    <location>
        <begin position="669"/>
        <end position="755"/>
    </location>
</feature>
<reference evidence="2 3" key="1">
    <citation type="submission" date="2024-02" db="EMBL/GenBank/DDBJ databases">
        <title>A draft genome for the cacao thread blight pathogen Marasmius crinis-equi.</title>
        <authorList>
            <person name="Cohen S.P."/>
            <person name="Baruah I.K."/>
            <person name="Amoako-Attah I."/>
            <person name="Bukari Y."/>
            <person name="Meinhardt L.W."/>
            <person name="Bailey B.A."/>
        </authorList>
    </citation>
    <scope>NUCLEOTIDE SEQUENCE [LARGE SCALE GENOMIC DNA]</scope>
    <source>
        <strain evidence="2 3">GH-76</strain>
    </source>
</reference>